<dbReference type="GO" id="GO:0016301">
    <property type="term" value="F:kinase activity"/>
    <property type="evidence" value="ECO:0007669"/>
    <property type="project" value="UniProtKB-KW"/>
</dbReference>
<dbReference type="InterPro" id="IPR011611">
    <property type="entry name" value="PfkB_dom"/>
</dbReference>
<dbReference type="RefSeq" id="WP_350258730.1">
    <property type="nucleotide sequence ID" value="NZ_CP138335.1"/>
</dbReference>
<dbReference type="KEGG" id="sapp:SAC06_02935"/>
<keyword evidence="1" id="KW-0808">Transferase</keyword>
<dbReference type="InterPro" id="IPR002173">
    <property type="entry name" value="Carboh/pur_kinase_PfkB_CS"/>
</dbReference>
<name>A0AAU7V8V7_9ACTO</name>
<evidence type="ECO:0000259" key="3">
    <source>
        <dbReference type="Pfam" id="PF00294"/>
    </source>
</evidence>
<sequence length="311" mass="32395">MGDASVDTYVAVPFIAGPDQKAIGSWLGVFGGGMAANFAAAAANAGARTSCLTVCGSDPAGQTLVKELSAHGVDTSGVVTVEGSITFQCFVQLDPSGEKALFGAAPGKKVPDLSDLDPALFQRGTYVYVLADDIDWALEVAELARTQGAKVIVDLERTAIGANLEVALNLASLSTIVFTNVGAFAELGLTNTEQIAQQFTDCACELLVITNGRHGSSVHFQGRTVTATGLQVPVLDTTGAGDAHNGAFAGRLLQGDDIETALRWATGMGALCAMNLGPRGYLGQLRTDLPTLINQVEIHHEDMNSRLQDDE</sequence>
<dbReference type="Gene3D" id="3.40.1190.20">
    <property type="match status" value="1"/>
</dbReference>
<dbReference type="AlphaFoldDB" id="A0AAU7V8V7"/>
<feature type="domain" description="Carbohydrate kinase PfkB" evidence="3">
    <location>
        <begin position="27"/>
        <end position="277"/>
    </location>
</feature>
<evidence type="ECO:0000256" key="2">
    <source>
        <dbReference type="ARBA" id="ARBA00022777"/>
    </source>
</evidence>
<gene>
    <name evidence="4" type="ORF">SAC06_02935</name>
</gene>
<proteinExistence type="predicted"/>
<dbReference type="PANTHER" id="PTHR10584:SF166">
    <property type="entry name" value="RIBOKINASE"/>
    <property type="match status" value="1"/>
</dbReference>
<keyword evidence="2 4" id="KW-0418">Kinase</keyword>
<dbReference type="InterPro" id="IPR029056">
    <property type="entry name" value="Ribokinase-like"/>
</dbReference>
<dbReference type="EMBL" id="CP138335">
    <property type="protein sequence ID" value="XBW08530.1"/>
    <property type="molecule type" value="Genomic_DNA"/>
</dbReference>
<evidence type="ECO:0000313" key="4">
    <source>
        <dbReference type="EMBL" id="XBW08530.1"/>
    </source>
</evidence>
<dbReference type="PROSITE" id="PS00584">
    <property type="entry name" value="PFKB_KINASES_2"/>
    <property type="match status" value="1"/>
</dbReference>
<dbReference type="SUPFAM" id="SSF53613">
    <property type="entry name" value="Ribokinase-like"/>
    <property type="match status" value="1"/>
</dbReference>
<dbReference type="Pfam" id="PF00294">
    <property type="entry name" value="PfkB"/>
    <property type="match status" value="1"/>
</dbReference>
<dbReference type="PANTHER" id="PTHR10584">
    <property type="entry name" value="SUGAR KINASE"/>
    <property type="match status" value="1"/>
</dbReference>
<evidence type="ECO:0000256" key="1">
    <source>
        <dbReference type="ARBA" id="ARBA00022679"/>
    </source>
</evidence>
<organism evidence="4">
    <name type="scientific">Scrofimicrobium appendicitidis</name>
    <dbReference type="NCBI Taxonomy" id="3079930"/>
    <lineage>
        <taxon>Bacteria</taxon>
        <taxon>Bacillati</taxon>
        <taxon>Actinomycetota</taxon>
        <taxon>Actinomycetes</taxon>
        <taxon>Actinomycetales</taxon>
        <taxon>Actinomycetaceae</taxon>
        <taxon>Scrofimicrobium</taxon>
    </lineage>
</organism>
<protein>
    <submittedName>
        <fullName evidence="4">Carbohydrate kinase family protein</fullName>
    </submittedName>
</protein>
<reference evidence="4" key="1">
    <citation type="submission" date="2023-11" db="EMBL/GenBank/DDBJ databases">
        <title>Scrofimicrobium hongkongense sp. nov., isolated from a patient with peritonitis.</title>
        <authorList>
            <person name="Lao H.Y."/>
            <person name="Wong A.Y.P."/>
            <person name="Ng T.L."/>
            <person name="Wong R.Y.L."/>
            <person name="Yau M.C.Y."/>
            <person name="Lam J.Y.W."/>
            <person name="Siu G.K.H."/>
        </authorList>
    </citation>
    <scope>NUCLEOTIDE SEQUENCE</scope>
    <source>
        <strain evidence="4">R131</strain>
    </source>
</reference>
<accession>A0AAU7V8V7</accession>